<evidence type="ECO:0008006" key="3">
    <source>
        <dbReference type="Google" id="ProtNLM"/>
    </source>
</evidence>
<organism evidence="1 2">
    <name type="scientific">Lysobacter hankyongensis</name>
    <dbReference type="NCBI Taxonomy" id="1176535"/>
    <lineage>
        <taxon>Bacteria</taxon>
        <taxon>Pseudomonadati</taxon>
        <taxon>Pseudomonadota</taxon>
        <taxon>Gammaproteobacteria</taxon>
        <taxon>Lysobacterales</taxon>
        <taxon>Lysobacteraceae</taxon>
        <taxon>Lysobacter</taxon>
    </lineage>
</organism>
<comment type="caution">
    <text evidence="1">The sequence shown here is derived from an EMBL/GenBank/DDBJ whole genome shotgun (WGS) entry which is preliminary data.</text>
</comment>
<dbReference type="RefSeq" id="WP_345304714.1">
    <property type="nucleotide sequence ID" value="NZ_BAABJE010000025.1"/>
</dbReference>
<protein>
    <recommendedName>
        <fullName evidence="3">DUF3077 domain-containing protein</fullName>
    </recommendedName>
</protein>
<keyword evidence="2" id="KW-1185">Reference proteome</keyword>
<dbReference type="Proteomes" id="UP001499959">
    <property type="component" value="Unassembled WGS sequence"/>
</dbReference>
<reference evidence="2" key="1">
    <citation type="journal article" date="2019" name="Int. J. Syst. Evol. Microbiol.">
        <title>The Global Catalogue of Microorganisms (GCM) 10K type strain sequencing project: providing services to taxonomists for standard genome sequencing and annotation.</title>
        <authorList>
            <consortium name="The Broad Institute Genomics Platform"/>
            <consortium name="The Broad Institute Genome Sequencing Center for Infectious Disease"/>
            <person name="Wu L."/>
            <person name="Ma J."/>
        </authorList>
    </citation>
    <scope>NUCLEOTIDE SEQUENCE [LARGE SCALE GENOMIC DNA]</scope>
    <source>
        <strain evidence="2">JCM 18204</strain>
    </source>
</reference>
<accession>A0ABP9CBQ2</accession>
<dbReference type="EMBL" id="BAABJE010000025">
    <property type="protein sequence ID" value="GAA4805784.1"/>
    <property type="molecule type" value="Genomic_DNA"/>
</dbReference>
<evidence type="ECO:0000313" key="1">
    <source>
        <dbReference type="EMBL" id="GAA4805784.1"/>
    </source>
</evidence>
<name>A0ABP9CBQ2_9GAMM</name>
<evidence type="ECO:0000313" key="2">
    <source>
        <dbReference type="Proteomes" id="UP001499959"/>
    </source>
</evidence>
<proteinExistence type="predicted"/>
<gene>
    <name evidence="1" type="ORF">GCM10023307_35530</name>
</gene>
<sequence length="80" mass="8675">MSETTRELPFREIPAEQHPLLMVANGVDSTTALREAADLEDAVRRLLVIGTETGIDGSLAYLCEFALEIAGALRRSTEGD</sequence>